<proteinExistence type="predicted"/>
<evidence type="ECO:0000313" key="1">
    <source>
        <dbReference type="EMBL" id="KAH7846122.1"/>
    </source>
</evidence>
<reference evidence="1 2" key="1">
    <citation type="journal article" date="2021" name="Hortic Res">
        <title>High-quality reference genome and annotation aids understanding of berry development for evergreen blueberry (Vaccinium darrowii).</title>
        <authorList>
            <person name="Yu J."/>
            <person name="Hulse-Kemp A.M."/>
            <person name="Babiker E."/>
            <person name="Staton M."/>
        </authorList>
    </citation>
    <scope>NUCLEOTIDE SEQUENCE [LARGE SCALE GENOMIC DNA]</scope>
    <source>
        <strain evidence="2">cv. NJ 8807/NJ 8810</strain>
        <tissue evidence="1">Young leaf</tissue>
    </source>
</reference>
<sequence>MPFMQLDLGLLTALVERWRPETHTFHFPLAEATVTLQDVEVITGLPINGRPVIGKTDLPWEQMVEQLLGCELPEEMRKGNKVSMAWLRQHFPGRVSDGATPAQIEQQARGYILRLIGGILALDNTLHVHLCYLKLLEDLEVAGQYSWGSACLASLYRYLCHSSEAKNQDVGGMFVLLQVWAWERLPYLAPGRLRERPPRDGAALIGRWDDEFHSPDLATHVVGHYRHSLDMQRPDEVVWQPYSEELIESLPPFCRAGRAIWKAKTLKKGPQDWEVTNGAAVAMWNNRLQLVEPEGIPDLLHAYPAGDDYVVWYESITVPYVSRMSAAMAKTRLFRSLIRPDLPEEAQAIGKQGFLCMAAQEKFLRKEPPVLLVFEPEEGNEEGEDQANFEPAVEGPIPQQEAHAHGEEVVYELQAQPHAEVRAQDPPLPVQGGDPSTEAETSPNAVCTSYASPLPIQIPYGPPLGPFSNSPMFTQVWNVSNPISWPSDSILTRSWVLSLLNAFDWGSKYLAPSEFSLLLPIYVFGNLVSSASKILHTEPNCITIDGLGANSSVVVVGDIHGQLHDLNFLLQDAGFLADNKVFVFNGDYVDRGAWGLETFLLLLAWKVSMPDKVCLLRGNHESKICTSVYGFKKEVLTKYGDEGNQVYEKCIGCFKELPLASIIAGRVYTAHGGLFRCVATSTFKGSKRRKTHKAEASSLALGSLEDLSKAWRAVFDPP</sequence>
<accession>A0ACB7XYR6</accession>
<evidence type="ECO:0000313" key="2">
    <source>
        <dbReference type="Proteomes" id="UP000828048"/>
    </source>
</evidence>
<keyword evidence="2" id="KW-1185">Reference proteome</keyword>
<dbReference type="EMBL" id="CM037155">
    <property type="protein sequence ID" value="KAH7846122.1"/>
    <property type="molecule type" value="Genomic_DNA"/>
</dbReference>
<gene>
    <name evidence="1" type="ORF">Vadar_010214</name>
</gene>
<name>A0ACB7XYR6_9ERIC</name>
<protein>
    <submittedName>
        <fullName evidence="1">Uncharacterized protein</fullName>
    </submittedName>
</protein>
<comment type="caution">
    <text evidence="1">The sequence shown here is derived from an EMBL/GenBank/DDBJ whole genome shotgun (WGS) entry which is preliminary data.</text>
</comment>
<dbReference type="Proteomes" id="UP000828048">
    <property type="component" value="Chromosome 5"/>
</dbReference>
<organism evidence="1 2">
    <name type="scientific">Vaccinium darrowii</name>
    <dbReference type="NCBI Taxonomy" id="229202"/>
    <lineage>
        <taxon>Eukaryota</taxon>
        <taxon>Viridiplantae</taxon>
        <taxon>Streptophyta</taxon>
        <taxon>Embryophyta</taxon>
        <taxon>Tracheophyta</taxon>
        <taxon>Spermatophyta</taxon>
        <taxon>Magnoliopsida</taxon>
        <taxon>eudicotyledons</taxon>
        <taxon>Gunneridae</taxon>
        <taxon>Pentapetalae</taxon>
        <taxon>asterids</taxon>
        <taxon>Ericales</taxon>
        <taxon>Ericaceae</taxon>
        <taxon>Vaccinioideae</taxon>
        <taxon>Vaccinieae</taxon>
        <taxon>Vaccinium</taxon>
    </lineage>
</organism>